<dbReference type="InterPro" id="IPR027469">
    <property type="entry name" value="Cation_efflux_TMD_sf"/>
</dbReference>
<dbReference type="GO" id="GO:0016020">
    <property type="term" value="C:membrane"/>
    <property type="evidence" value="ECO:0007669"/>
    <property type="project" value="UniProtKB-SubCell"/>
</dbReference>
<dbReference type="GO" id="GO:0006829">
    <property type="term" value="P:zinc ion transport"/>
    <property type="evidence" value="ECO:0007669"/>
    <property type="project" value="InterPro"/>
</dbReference>
<evidence type="ECO:0000256" key="3">
    <source>
        <dbReference type="ARBA" id="ARBA00022692"/>
    </source>
</evidence>
<keyword evidence="4 7" id="KW-1133">Transmembrane helix</keyword>
<keyword evidence="2" id="KW-0813">Transport</keyword>
<dbReference type="InterPro" id="IPR058533">
    <property type="entry name" value="Cation_efflux_TM"/>
</dbReference>
<dbReference type="NCBIfam" id="TIGR01297">
    <property type="entry name" value="CDF"/>
    <property type="match status" value="1"/>
</dbReference>
<dbReference type="PANTHER" id="PTHR13414:SF9">
    <property type="entry name" value="PROTON-COUPLED ZINC ANTIPORTER SLC30A9, MITOCHONDRIAL"/>
    <property type="match status" value="1"/>
</dbReference>
<keyword evidence="3 7" id="KW-0812">Transmembrane</keyword>
<feature type="transmembrane region" description="Helical" evidence="7">
    <location>
        <begin position="214"/>
        <end position="233"/>
    </location>
</feature>
<dbReference type="SUPFAM" id="SSF161111">
    <property type="entry name" value="Cation efflux protein transmembrane domain-like"/>
    <property type="match status" value="1"/>
</dbReference>
<organism evidence="9 10">
    <name type="scientific">Nakamurella aerolata</name>
    <dbReference type="NCBI Taxonomy" id="1656892"/>
    <lineage>
        <taxon>Bacteria</taxon>
        <taxon>Bacillati</taxon>
        <taxon>Actinomycetota</taxon>
        <taxon>Actinomycetes</taxon>
        <taxon>Nakamurellales</taxon>
        <taxon>Nakamurellaceae</taxon>
        <taxon>Nakamurella</taxon>
    </lineage>
</organism>
<reference evidence="9 10" key="1">
    <citation type="submission" date="2020-05" db="EMBL/GenBank/DDBJ databases">
        <title>Nakamurella sp. DB0629 isolated from air conditioner.</title>
        <authorList>
            <person name="Kim D.H."/>
            <person name="Kim D.-U."/>
        </authorList>
    </citation>
    <scope>NUCLEOTIDE SEQUENCE [LARGE SCALE GENOMIC DNA]</scope>
    <source>
        <strain evidence="9 10">DB0629</strain>
    </source>
</reference>
<evidence type="ECO:0000313" key="10">
    <source>
        <dbReference type="Proteomes" id="UP000562984"/>
    </source>
</evidence>
<feature type="transmembrane region" description="Helical" evidence="7">
    <location>
        <begin position="245"/>
        <end position="263"/>
    </location>
</feature>
<name>A0A849AFY7_9ACTN</name>
<evidence type="ECO:0000259" key="8">
    <source>
        <dbReference type="Pfam" id="PF01545"/>
    </source>
</evidence>
<keyword evidence="5 7" id="KW-0472">Membrane</keyword>
<dbReference type="InterPro" id="IPR040177">
    <property type="entry name" value="SLC30A9"/>
</dbReference>
<dbReference type="InterPro" id="IPR002524">
    <property type="entry name" value="Cation_efflux"/>
</dbReference>
<comment type="subcellular location">
    <subcellularLocation>
        <location evidence="1">Membrane</location>
        <topology evidence="1">Multi-pass membrane protein</topology>
    </subcellularLocation>
</comment>
<comment type="caution">
    <text evidence="9">The sequence shown here is derived from an EMBL/GenBank/DDBJ whole genome shotgun (WGS) entry which is preliminary data.</text>
</comment>
<sequence length="360" mass="37702">MAPAGTAPAGAAPTGTAPTGTAPAATPAAPPRRPQGKQLWPELDAYVPSGGGDKPESTLTVLIAFGANLVIAVAKTVAALITGSASLVAEAAHSWADTGNEVFLLVANRTSRRKPDSTHPLGYGRESYVWSLFAALGLFVAGAAVSIWHGITELMHPEPASDFLVGYLVLALSFVFEGISFTQSVRQARREAKNLHRDLIAHVLRTSDPTLRAVFFEDAAALIGIVIAAAALALHQITGSAAPDAIGSILVGLLLAVVAVKLINLNRRFLVGEEADPRVRDAVIRELLSMPEVDKVSYLRLEIVGPRMINVVGDVDLAGDQSEHHVAERLRALEAKLQESPAVVGAVLSLSTPDEPGLTG</sequence>
<dbReference type="Pfam" id="PF01545">
    <property type="entry name" value="Cation_efflux"/>
    <property type="match status" value="1"/>
</dbReference>
<dbReference type="AlphaFoldDB" id="A0A849AFY7"/>
<dbReference type="EMBL" id="JABEND010000003">
    <property type="protein sequence ID" value="NNG35742.1"/>
    <property type="molecule type" value="Genomic_DNA"/>
</dbReference>
<evidence type="ECO:0000256" key="2">
    <source>
        <dbReference type="ARBA" id="ARBA00022448"/>
    </source>
</evidence>
<gene>
    <name evidence="9" type="ORF">HKD39_08460</name>
</gene>
<evidence type="ECO:0000313" key="9">
    <source>
        <dbReference type="EMBL" id="NNG35742.1"/>
    </source>
</evidence>
<dbReference type="Proteomes" id="UP000562984">
    <property type="component" value="Unassembled WGS sequence"/>
</dbReference>
<evidence type="ECO:0000256" key="7">
    <source>
        <dbReference type="SAM" id="Phobius"/>
    </source>
</evidence>
<evidence type="ECO:0000256" key="6">
    <source>
        <dbReference type="SAM" id="MobiDB-lite"/>
    </source>
</evidence>
<dbReference type="GO" id="GO:0008324">
    <property type="term" value="F:monoatomic cation transmembrane transporter activity"/>
    <property type="evidence" value="ECO:0007669"/>
    <property type="project" value="InterPro"/>
</dbReference>
<feature type="transmembrane region" description="Helical" evidence="7">
    <location>
        <begin position="128"/>
        <end position="151"/>
    </location>
</feature>
<feature type="region of interest" description="Disordered" evidence="6">
    <location>
        <begin position="1"/>
        <end position="37"/>
    </location>
</feature>
<evidence type="ECO:0000256" key="5">
    <source>
        <dbReference type="ARBA" id="ARBA00023136"/>
    </source>
</evidence>
<accession>A0A849AFY7</accession>
<keyword evidence="10" id="KW-1185">Reference proteome</keyword>
<evidence type="ECO:0000256" key="1">
    <source>
        <dbReference type="ARBA" id="ARBA00004141"/>
    </source>
</evidence>
<feature type="transmembrane region" description="Helical" evidence="7">
    <location>
        <begin position="163"/>
        <end position="181"/>
    </location>
</feature>
<dbReference type="PANTHER" id="PTHR13414">
    <property type="entry name" value="HUEL-CATION TRANSPORTER"/>
    <property type="match status" value="1"/>
</dbReference>
<protein>
    <submittedName>
        <fullName evidence="9">Cation diffusion facilitator family transporter</fullName>
    </submittedName>
</protein>
<proteinExistence type="predicted"/>
<feature type="domain" description="Cation efflux protein transmembrane" evidence="8">
    <location>
        <begin position="61"/>
        <end position="264"/>
    </location>
</feature>
<evidence type="ECO:0000256" key="4">
    <source>
        <dbReference type="ARBA" id="ARBA00022989"/>
    </source>
</evidence>
<dbReference type="Gene3D" id="1.20.1510.10">
    <property type="entry name" value="Cation efflux protein transmembrane domain"/>
    <property type="match status" value="1"/>
</dbReference>
<feature type="compositionally biased region" description="Low complexity" evidence="6">
    <location>
        <begin position="1"/>
        <end position="27"/>
    </location>
</feature>